<name>A0A5M3W5Y5_9ACTN</name>
<dbReference type="CDD" id="cd12108">
    <property type="entry name" value="Hr-like"/>
    <property type="match status" value="1"/>
</dbReference>
<evidence type="ECO:0000313" key="3">
    <source>
        <dbReference type="Proteomes" id="UP000334990"/>
    </source>
</evidence>
<keyword evidence="3" id="KW-1185">Reference proteome</keyword>
<sequence length="214" mass="23740">MTTPDLTGIRIIHRAMRGDLHLLVALTEAIAAGRTDVSPARARALADFVGQIRHAIHQHHTREDEIVWPLLERSAGAAVDLTDLSDDHSVLDPLLAEMESAGRAFVANRNAIGALAASVRKLSELLDEHIEEEERRIFPVIQKYVTTADWEHSENEIRKGGSIKFDLGWVAHYATPAELAHLRAKAGPIITLMIAMIRPGHRRRHRLIFGSTTA</sequence>
<feature type="domain" description="Hemerythrin-like" evidence="1">
    <location>
        <begin position="12"/>
        <end position="140"/>
    </location>
</feature>
<comment type="caution">
    <text evidence="2">The sequence shown here is derived from an EMBL/GenBank/DDBJ whole genome shotgun (WGS) entry which is preliminary data.</text>
</comment>
<dbReference type="GO" id="GO:0005886">
    <property type="term" value="C:plasma membrane"/>
    <property type="evidence" value="ECO:0007669"/>
    <property type="project" value="TreeGrafter"/>
</dbReference>
<reference evidence="2 3" key="1">
    <citation type="submission" date="2019-10" db="EMBL/GenBank/DDBJ databases">
        <title>Whole genome shotgun sequence of Acrocarpospora corrugata NBRC 13972.</title>
        <authorList>
            <person name="Ichikawa N."/>
            <person name="Kimura A."/>
            <person name="Kitahashi Y."/>
            <person name="Komaki H."/>
            <person name="Oguchi A."/>
        </authorList>
    </citation>
    <scope>NUCLEOTIDE SEQUENCE [LARGE SCALE GENOMIC DNA]</scope>
    <source>
        <strain evidence="2 3">NBRC 13972</strain>
    </source>
</reference>
<organism evidence="2 3">
    <name type="scientific">Acrocarpospora corrugata</name>
    <dbReference type="NCBI Taxonomy" id="35763"/>
    <lineage>
        <taxon>Bacteria</taxon>
        <taxon>Bacillati</taxon>
        <taxon>Actinomycetota</taxon>
        <taxon>Actinomycetes</taxon>
        <taxon>Streptosporangiales</taxon>
        <taxon>Streptosporangiaceae</taxon>
        <taxon>Acrocarpospora</taxon>
    </lineage>
</organism>
<proteinExistence type="predicted"/>
<accession>A0A5M3W5Y5</accession>
<evidence type="ECO:0000259" key="1">
    <source>
        <dbReference type="Pfam" id="PF01814"/>
    </source>
</evidence>
<dbReference type="Pfam" id="PF01814">
    <property type="entry name" value="Hemerythrin"/>
    <property type="match status" value="1"/>
</dbReference>
<dbReference type="AlphaFoldDB" id="A0A5M3W5Y5"/>
<dbReference type="InterPro" id="IPR012312">
    <property type="entry name" value="Hemerythrin-like"/>
</dbReference>
<dbReference type="EMBL" id="BLAD01000078">
    <property type="protein sequence ID" value="GES04166.1"/>
    <property type="molecule type" value="Genomic_DNA"/>
</dbReference>
<dbReference type="Gene3D" id="1.20.120.520">
    <property type="entry name" value="nmb1532 protein domain like"/>
    <property type="match status" value="1"/>
</dbReference>
<dbReference type="PANTHER" id="PTHR39966:SF1">
    <property type="entry name" value="HEMERYTHRIN-LIKE DOMAIN-CONTAINING PROTEIN"/>
    <property type="match status" value="1"/>
</dbReference>
<dbReference type="RefSeq" id="WP_155340283.1">
    <property type="nucleotide sequence ID" value="NZ_BAAABN010000093.1"/>
</dbReference>
<protein>
    <recommendedName>
        <fullName evidence="1">Hemerythrin-like domain-containing protein</fullName>
    </recommendedName>
</protein>
<evidence type="ECO:0000313" key="2">
    <source>
        <dbReference type="EMBL" id="GES04166.1"/>
    </source>
</evidence>
<dbReference type="PANTHER" id="PTHR39966">
    <property type="entry name" value="BLL2471 PROTEIN-RELATED"/>
    <property type="match status" value="1"/>
</dbReference>
<dbReference type="OrthoDB" id="5197650at2"/>
<gene>
    <name evidence="2" type="ORF">Acor_62330</name>
</gene>
<dbReference type="Proteomes" id="UP000334990">
    <property type="component" value="Unassembled WGS sequence"/>
</dbReference>